<organism evidence="1">
    <name type="scientific">Thermobia domestica</name>
    <name type="common">Firebrat</name>
    <name type="synonym">Lepisma domestica</name>
    <dbReference type="NCBI Taxonomy" id="89055"/>
    <lineage>
        <taxon>Eukaryota</taxon>
        <taxon>Metazoa</taxon>
        <taxon>Ecdysozoa</taxon>
        <taxon>Arthropoda</taxon>
        <taxon>Hexapoda</taxon>
        <taxon>Insecta</taxon>
        <taxon>Zygentoma</taxon>
        <taxon>Lepismatidae</taxon>
        <taxon>Thermobia</taxon>
    </lineage>
</organism>
<dbReference type="GO" id="GO:0007051">
    <property type="term" value="P:spindle organization"/>
    <property type="evidence" value="ECO:0007669"/>
    <property type="project" value="InterPro"/>
</dbReference>
<feature type="non-terminal residue" evidence="1">
    <location>
        <position position="1"/>
    </location>
</feature>
<proteinExistence type="evidence at transcript level"/>
<accession>A4FSE9</accession>
<dbReference type="EMBL" id="AM494926">
    <property type="protein sequence ID" value="CAM36422.1"/>
    <property type="molecule type" value="mRNA"/>
</dbReference>
<feature type="non-terminal residue" evidence="1">
    <location>
        <position position="173"/>
    </location>
</feature>
<dbReference type="GO" id="GO:0030951">
    <property type="term" value="P:establishment or maintenance of microtubule cytoskeleton polarity"/>
    <property type="evidence" value="ECO:0007669"/>
    <property type="project" value="InterPro"/>
</dbReference>
<evidence type="ECO:0000313" key="1">
    <source>
        <dbReference type="EMBL" id="CAM36422.1"/>
    </source>
</evidence>
<dbReference type="GO" id="GO:0046785">
    <property type="term" value="P:microtubule polymerization"/>
    <property type="evidence" value="ECO:0007669"/>
    <property type="project" value="InterPro"/>
</dbReference>
<dbReference type="AlphaFoldDB" id="A4FSE9"/>
<reference evidence="1" key="1">
    <citation type="journal article" date="2007" name="Insect Biochem. Mol. Biol.">
        <title>Identification of immune-related genes from an apterygote insect, the firebrat Thermobia domestica.</title>
        <authorList>
            <person name="Altincicek B."/>
            <person name="Vilcinskas A."/>
        </authorList>
    </citation>
    <scope>NUCLEOTIDE SEQUENCE</scope>
    <source>
        <strain evidence="1">3</strain>
    </source>
</reference>
<dbReference type="InterPro" id="IPR045110">
    <property type="entry name" value="XMAP215"/>
</dbReference>
<protein>
    <submittedName>
        <fullName evidence="1">Uncharacterized protein</fullName>
    </submittedName>
</protein>
<dbReference type="GO" id="GO:0051010">
    <property type="term" value="F:microtubule plus-end binding"/>
    <property type="evidence" value="ECO:0007669"/>
    <property type="project" value="InterPro"/>
</dbReference>
<sequence length="173" mass="19401">ILSHLGKIENLKESELESYLMKLIKSDLKKDERKKSPRRLSKSTHELLSEIFKKIGSKEHTKEGLALLYDFKQQHPEADIEPFLRKSSQFFQDYIERGLRGIDLERKRMGDQGHGVLDSAAITPCSDSGEGGAAYLERLHAIRARFGGVQDNLKGGVTGSAEDLFNDGNSRNA</sequence>
<name>A4FSE9_THEDO</name>
<dbReference type="GO" id="GO:0061863">
    <property type="term" value="F:microtubule plus end polymerase"/>
    <property type="evidence" value="ECO:0007669"/>
    <property type="project" value="InterPro"/>
</dbReference>
<dbReference type="PANTHER" id="PTHR12609">
    <property type="entry name" value="MICROTUBULE ASSOCIATED PROTEIN XMAP215"/>
    <property type="match status" value="1"/>
</dbReference>